<comment type="caution">
    <text evidence="4">The sequence shown here is derived from an EMBL/GenBank/DDBJ whole genome shotgun (WGS) entry which is preliminary data.</text>
</comment>
<keyword evidence="1 2" id="KW-0378">Hydrolase</keyword>
<evidence type="ECO:0000256" key="2">
    <source>
        <dbReference type="RuleBase" id="RU003476"/>
    </source>
</evidence>
<dbReference type="PANTHER" id="PTHR21340:SF0">
    <property type="entry name" value="BIS(5'-NUCLEOSYL)-TETRAPHOSPHATASE [ASYMMETRICAL]"/>
    <property type="match status" value="1"/>
</dbReference>
<dbReference type="InterPro" id="IPR015797">
    <property type="entry name" value="NUDIX_hydrolase-like_dom_sf"/>
</dbReference>
<dbReference type="GO" id="GO:0006754">
    <property type="term" value="P:ATP biosynthetic process"/>
    <property type="evidence" value="ECO:0007669"/>
    <property type="project" value="TreeGrafter"/>
</dbReference>
<dbReference type="CDD" id="cd03673">
    <property type="entry name" value="NUDIX_Ap6A_hydrolase"/>
    <property type="match status" value="1"/>
</dbReference>
<feature type="domain" description="Nudix hydrolase" evidence="3">
    <location>
        <begin position="1"/>
        <end position="137"/>
    </location>
</feature>
<dbReference type="GO" id="GO:0004081">
    <property type="term" value="F:bis(5'-nucleosyl)-tetraphosphatase (asymmetrical) activity"/>
    <property type="evidence" value="ECO:0007669"/>
    <property type="project" value="TreeGrafter"/>
</dbReference>
<dbReference type="PROSITE" id="PS51462">
    <property type="entry name" value="NUDIX"/>
    <property type="match status" value="1"/>
</dbReference>
<proteinExistence type="inferred from homology"/>
<dbReference type="GO" id="GO:0006167">
    <property type="term" value="P:AMP biosynthetic process"/>
    <property type="evidence" value="ECO:0007669"/>
    <property type="project" value="TreeGrafter"/>
</dbReference>
<dbReference type="OrthoDB" id="9816289at2"/>
<dbReference type="InterPro" id="IPR020084">
    <property type="entry name" value="NUDIX_hydrolase_CS"/>
</dbReference>
<dbReference type="PRINTS" id="PR00502">
    <property type="entry name" value="NUDIXFAMILY"/>
</dbReference>
<dbReference type="RefSeq" id="WP_110045593.1">
    <property type="nucleotide sequence ID" value="NZ_CP054609.1"/>
</dbReference>
<dbReference type="PROSITE" id="PS00893">
    <property type="entry name" value="NUDIX_BOX"/>
    <property type="match status" value="1"/>
</dbReference>
<evidence type="ECO:0000313" key="4">
    <source>
        <dbReference type="EMBL" id="PWV98375.1"/>
    </source>
</evidence>
<sequence>MKEISAGGVVFRRTEDNVLQIQLIQDRYGKVSLPKGKMEPGETVEETALREIVEETGMIGSIISPIDQIKYQYKHESKGIVDKEVHYYLVEAIGGTLQPQVEEIRGVDWFSPEEAWRKQRTSGYDNNDRILAGALRLLGLEAESHA</sequence>
<dbReference type="InterPro" id="IPR051325">
    <property type="entry name" value="Nudix_hydrolase_domain"/>
</dbReference>
<dbReference type="Gene3D" id="3.90.79.10">
    <property type="entry name" value="Nucleoside Triphosphate Pyrophosphohydrolase"/>
    <property type="match status" value="1"/>
</dbReference>
<dbReference type="SUPFAM" id="SSF55811">
    <property type="entry name" value="Nudix"/>
    <property type="match status" value="1"/>
</dbReference>
<evidence type="ECO:0000256" key="1">
    <source>
        <dbReference type="ARBA" id="ARBA00022801"/>
    </source>
</evidence>
<comment type="similarity">
    <text evidence="2">Belongs to the Nudix hydrolase family.</text>
</comment>
<evidence type="ECO:0000259" key="3">
    <source>
        <dbReference type="PROSITE" id="PS51462"/>
    </source>
</evidence>
<dbReference type="EMBL" id="QGTQ01000018">
    <property type="protein sequence ID" value="PWV98375.1"/>
    <property type="molecule type" value="Genomic_DNA"/>
</dbReference>
<dbReference type="PANTHER" id="PTHR21340">
    <property type="entry name" value="DIADENOSINE 5,5-P1,P4-TETRAPHOSPHATE PYROPHOSPHOHYDROLASE MUTT"/>
    <property type="match status" value="1"/>
</dbReference>
<dbReference type="InterPro" id="IPR000086">
    <property type="entry name" value="NUDIX_hydrolase_dom"/>
</dbReference>
<accession>A0A2V2YPL1</accession>
<gene>
    <name evidence="4" type="ORF">DFQ01_1189</name>
</gene>
<evidence type="ECO:0000313" key="5">
    <source>
        <dbReference type="Proteomes" id="UP000246635"/>
    </source>
</evidence>
<organism evidence="4 5">
    <name type="scientific">Paenibacillus cellulosilyticus</name>
    <dbReference type="NCBI Taxonomy" id="375489"/>
    <lineage>
        <taxon>Bacteria</taxon>
        <taxon>Bacillati</taxon>
        <taxon>Bacillota</taxon>
        <taxon>Bacilli</taxon>
        <taxon>Bacillales</taxon>
        <taxon>Paenibacillaceae</taxon>
        <taxon>Paenibacillus</taxon>
    </lineage>
</organism>
<dbReference type="AlphaFoldDB" id="A0A2V2YPL1"/>
<reference evidence="4 5" key="1">
    <citation type="submission" date="2018-05" db="EMBL/GenBank/DDBJ databases">
        <title>Genomic Encyclopedia of Type Strains, Phase III (KMG-III): the genomes of soil and plant-associated and newly described type strains.</title>
        <authorList>
            <person name="Whitman W."/>
        </authorList>
    </citation>
    <scope>NUCLEOTIDE SEQUENCE [LARGE SCALE GENOMIC DNA]</scope>
    <source>
        <strain evidence="4 5">CECT 5696</strain>
    </source>
</reference>
<protein>
    <submittedName>
        <fullName evidence="4">ADP-ribose pyrophosphatase YjhB (NUDIX family)</fullName>
    </submittedName>
</protein>
<dbReference type="Proteomes" id="UP000246635">
    <property type="component" value="Unassembled WGS sequence"/>
</dbReference>
<dbReference type="Pfam" id="PF00293">
    <property type="entry name" value="NUDIX"/>
    <property type="match status" value="1"/>
</dbReference>
<dbReference type="InterPro" id="IPR020476">
    <property type="entry name" value="Nudix_hydrolase"/>
</dbReference>
<name>A0A2V2YPL1_9BACL</name>
<keyword evidence="5" id="KW-1185">Reference proteome</keyword>